<evidence type="ECO:0000313" key="2">
    <source>
        <dbReference type="EMBL" id="KKL93327.1"/>
    </source>
</evidence>
<organism evidence="2">
    <name type="scientific">marine sediment metagenome</name>
    <dbReference type="NCBI Taxonomy" id="412755"/>
    <lineage>
        <taxon>unclassified sequences</taxon>
        <taxon>metagenomes</taxon>
        <taxon>ecological metagenomes</taxon>
    </lineage>
</organism>
<feature type="domain" description="D-alanyl-D-alanine carboxypeptidase-like core" evidence="1">
    <location>
        <begin position="14"/>
        <end position="79"/>
    </location>
</feature>
<dbReference type="Gene3D" id="3.30.1380.10">
    <property type="match status" value="1"/>
</dbReference>
<dbReference type="Pfam" id="PF02557">
    <property type="entry name" value="VanY"/>
    <property type="match status" value="1"/>
</dbReference>
<dbReference type="GO" id="GO:0008233">
    <property type="term" value="F:peptidase activity"/>
    <property type="evidence" value="ECO:0007669"/>
    <property type="project" value="InterPro"/>
</dbReference>
<evidence type="ECO:0000259" key="1">
    <source>
        <dbReference type="Pfam" id="PF02557"/>
    </source>
</evidence>
<sequence length="113" mass="12704">MADLKNLDPRLVPYAKYLYSVGKYYDPLLVVTSGYRSAAKQAKLYQRWLSGESQIPAAPPGRSLHGYGLAFDLARIGKNPFDDPLLNWLGQVWTSWGGRYGGQADPVHFQVRM</sequence>
<dbReference type="InterPro" id="IPR003709">
    <property type="entry name" value="VanY-like_core_dom"/>
</dbReference>
<dbReference type="GO" id="GO:0006508">
    <property type="term" value="P:proteolysis"/>
    <property type="evidence" value="ECO:0007669"/>
    <property type="project" value="InterPro"/>
</dbReference>
<dbReference type="InterPro" id="IPR009045">
    <property type="entry name" value="Zn_M74/Hedgehog-like"/>
</dbReference>
<proteinExistence type="predicted"/>
<name>A0A0F9J2D6_9ZZZZ</name>
<dbReference type="EMBL" id="LAZR01019219">
    <property type="protein sequence ID" value="KKL93327.1"/>
    <property type="molecule type" value="Genomic_DNA"/>
</dbReference>
<protein>
    <recommendedName>
        <fullName evidence="1">D-alanyl-D-alanine carboxypeptidase-like core domain-containing protein</fullName>
    </recommendedName>
</protein>
<comment type="caution">
    <text evidence="2">The sequence shown here is derived from an EMBL/GenBank/DDBJ whole genome shotgun (WGS) entry which is preliminary data.</text>
</comment>
<dbReference type="SUPFAM" id="SSF55166">
    <property type="entry name" value="Hedgehog/DD-peptidase"/>
    <property type="match status" value="1"/>
</dbReference>
<dbReference type="AlphaFoldDB" id="A0A0F9J2D6"/>
<reference evidence="2" key="1">
    <citation type="journal article" date="2015" name="Nature">
        <title>Complex archaea that bridge the gap between prokaryotes and eukaryotes.</title>
        <authorList>
            <person name="Spang A."/>
            <person name="Saw J.H."/>
            <person name="Jorgensen S.L."/>
            <person name="Zaremba-Niedzwiedzka K."/>
            <person name="Martijn J."/>
            <person name="Lind A.E."/>
            <person name="van Eijk R."/>
            <person name="Schleper C."/>
            <person name="Guy L."/>
            <person name="Ettema T.J."/>
        </authorList>
    </citation>
    <scope>NUCLEOTIDE SEQUENCE</scope>
</reference>
<accession>A0A0F9J2D6</accession>
<gene>
    <name evidence="2" type="ORF">LCGC14_1875790</name>
</gene>
<dbReference type="CDD" id="cd14845">
    <property type="entry name" value="L-Ala-D-Glu_peptidase_like"/>
    <property type="match status" value="1"/>
</dbReference>